<dbReference type="InterPro" id="IPR002048">
    <property type="entry name" value="EF_hand_dom"/>
</dbReference>
<organism evidence="6 7">
    <name type="scientific">Holothuria leucospilota</name>
    <name type="common">Black long sea cucumber</name>
    <name type="synonym">Mertensiothuria leucospilota</name>
    <dbReference type="NCBI Taxonomy" id="206669"/>
    <lineage>
        <taxon>Eukaryota</taxon>
        <taxon>Metazoa</taxon>
        <taxon>Echinodermata</taxon>
        <taxon>Eleutherozoa</taxon>
        <taxon>Echinozoa</taxon>
        <taxon>Holothuroidea</taxon>
        <taxon>Aspidochirotacea</taxon>
        <taxon>Aspidochirotida</taxon>
        <taxon>Holothuriidae</taxon>
        <taxon>Holothuria</taxon>
    </lineage>
</organism>
<dbReference type="FunFam" id="1.10.238.10:FF:000243">
    <property type="entry name" value="EF-hand calcium binding domain 6"/>
    <property type="match status" value="1"/>
</dbReference>
<keyword evidence="2" id="KW-0677">Repeat</keyword>
<evidence type="ECO:0000313" key="6">
    <source>
        <dbReference type="EMBL" id="KAJ8031771.1"/>
    </source>
</evidence>
<keyword evidence="1" id="KW-0597">Phosphoprotein</keyword>
<keyword evidence="3" id="KW-0106">Calcium</keyword>
<dbReference type="GO" id="GO:0005509">
    <property type="term" value="F:calcium ion binding"/>
    <property type="evidence" value="ECO:0007669"/>
    <property type="project" value="InterPro"/>
</dbReference>
<evidence type="ECO:0000256" key="4">
    <source>
        <dbReference type="SAM" id="MobiDB-lite"/>
    </source>
</evidence>
<proteinExistence type="predicted"/>
<dbReference type="Pfam" id="PF13499">
    <property type="entry name" value="EF-hand_7"/>
    <property type="match status" value="3"/>
</dbReference>
<feature type="domain" description="EF-hand" evidence="5">
    <location>
        <begin position="328"/>
        <end position="363"/>
    </location>
</feature>
<dbReference type="Proteomes" id="UP001152320">
    <property type="component" value="Chromosome 12"/>
</dbReference>
<dbReference type="PANTHER" id="PTHR20875:SF2">
    <property type="entry name" value="EF-HAND CALCIUM-BINDING DOMAIN-CONTAINING PROTEIN 6"/>
    <property type="match status" value="1"/>
</dbReference>
<feature type="domain" description="EF-hand" evidence="5">
    <location>
        <begin position="1484"/>
        <end position="1519"/>
    </location>
</feature>
<dbReference type="Pfam" id="PF13202">
    <property type="entry name" value="EF-hand_5"/>
    <property type="match status" value="2"/>
</dbReference>
<sequence>MASGVAEVPVSALRPATGGLLFSPHQILRTPQSFRPGSRASRGSFEFGQSRSPNHLRASLPAKLSPAATSVAPEKLSAIEVEQLLRQKIQQNYHDLKQACQNYDIDQSLTITKGELRRVLDMFCARLTTDQFESMIAKVPVNANGTITYPSFLDRFASTGGGSKESWKMTSGHKYSYTKAPQDMGTDVLERQLRTSISANAKNVVKSLRLFDYNRDGSIQKHDMRKVIENYGFRMTDEQFEKLWARYDFHHSGSVNYHEFLQRMGVNVEAFRTSASTNRQVKKQSPNEGNNNNNNPIEKMAIITRTDDPTRGMNYGQIEAELRKRLRDNYVNLRKAFMAFDAKKDGFVTLDDLKSIIIHFTLPVSDQLFAQLMDRIGFKASHKIPWEHFLLKFQDPQSAGNGQTIPIRPNHKFNPVREAESPMTVEEILDLLHKHVSNMYTSFKQAFLQFDENRDGKVTRKELKKILEKFTIRLSPYQFQGLVEHLDPENKNAIDYHTFLDTFEQRETKEGHKWLESEHRFNAVAPANMAWETVEEILCEKIEEYWKAISHSIRAADPEETGNLSYQQLKRILAKHVLPVSDEHFDKLWNQCEETPEGKVRVSEFFANLGVDASPGDLVGPSTQIQVLSDLTEQQRQIDMDSRLRQVQELALQQTNQMSADDVLVKLKDRMAQKSSSIRSNFLRYCKNRTGKLSQKEFREVLQSFGMYMSDDQFRELCNRVGFTKGSMTYTDFIEGFEDPRKGGPGEEVQRYPNHWYKVLDAKEMSSQEVIADLKDKLRQTFGDLRSAFYKMDDDHDGFVRQRDFRHLFDHMMMIISNDEFSKVMEILDVGKKTKLSYLDFLDKFQEVDTEEGHKWLESDHRYNDTFDPAQMAANQVHDILVAKAQRHYHDLAKAFRSIDKNGNGVIQKKELRDLLFTYMLPMTKEEFTKLWERYDQENRGYIDHKHFLKMMGKSFAPSDNDGISRRIVEESVDTIEEHHKNQLEKQINITLNQANSSTFISADRLEQSLKDRMRDKYGSFQEAFAKLDQSKSGFVSVKDLQKIMLDHNHLVDDTTLKQLLQRLGFPSDKSKLSYEKFLKAFDEGMEQQYREKDIPDVQVESFSHLKSDRASKKLRKMVQANVSVLQAAFGAFDKEKRGRIGPSEFRRVLDNFCFKLTDKQFKFLLTKVKVNEDLSINYAAFLDDFSANEQELAQNWIESIQSKELEAAGQSEAPPTLEDILVELRKCVSANYRYFEDKFTSLDYASIGVVSKEDFRDILDSVAFSLTDHQFEMLWETVPTNEFDNIEYRLFLQQWTDDVSDFQEDFGRLTPLQRPASVQLLHLPVRPATTSPRAVSRGSLFSGRRTVTPLINAESAEQKLKRTVGRFWHDIQKMCRLRDPEGTGEVNTEDFAEILRTFNIILPPDEFQKLAIKYDLKESGKFSYMEFLKHFVLNLKPIKEVEEPRTLLSRQKIHAAKVPVRIGSVISPDMVEAMLRVKQCVESNWKKMRRSFRMIDPSASGIISTTQFRGILRQFNINLSEDEFFHLMTYYDKDLEGKISYNDFLRAFLE</sequence>
<feature type="region of interest" description="Disordered" evidence="4">
    <location>
        <begin position="275"/>
        <end position="296"/>
    </location>
</feature>
<evidence type="ECO:0000256" key="3">
    <source>
        <dbReference type="ARBA" id="ARBA00022837"/>
    </source>
</evidence>
<feature type="domain" description="EF-hand" evidence="5">
    <location>
        <begin position="780"/>
        <end position="815"/>
    </location>
</feature>
<dbReference type="Gene3D" id="1.10.238.10">
    <property type="entry name" value="EF-hand"/>
    <property type="match status" value="13"/>
</dbReference>
<dbReference type="SUPFAM" id="SSF47473">
    <property type="entry name" value="EF-hand"/>
    <property type="match status" value="7"/>
</dbReference>
<evidence type="ECO:0000259" key="5">
    <source>
        <dbReference type="PROSITE" id="PS50222"/>
    </source>
</evidence>
<dbReference type="PROSITE" id="PS00018">
    <property type="entry name" value="EF_HAND_1"/>
    <property type="match status" value="4"/>
</dbReference>
<dbReference type="PANTHER" id="PTHR20875">
    <property type="entry name" value="EF-HAND CALCIUM-BINDING DOMAIN-CONTAINING PROTEIN 6-RELATED"/>
    <property type="match status" value="1"/>
</dbReference>
<dbReference type="InterPro" id="IPR052603">
    <property type="entry name" value="EFCB6"/>
</dbReference>
<dbReference type="InterPro" id="IPR015070">
    <property type="entry name" value="EF_hand_DJBP"/>
</dbReference>
<dbReference type="Pfam" id="PF08976">
    <property type="entry name" value="EF-hand_11"/>
    <property type="match status" value="3"/>
</dbReference>
<dbReference type="SMART" id="SM00054">
    <property type="entry name" value="EFh"/>
    <property type="match status" value="17"/>
</dbReference>
<evidence type="ECO:0000313" key="7">
    <source>
        <dbReference type="Proteomes" id="UP001152320"/>
    </source>
</evidence>
<dbReference type="InterPro" id="IPR018247">
    <property type="entry name" value="EF_Hand_1_Ca_BS"/>
</dbReference>
<feature type="domain" description="EF-hand" evidence="5">
    <location>
        <begin position="438"/>
        <end position="473"/>
    </location>
</feature>
<dbReference type="OrthoDB" id="26525at2759"/>
<feature type="region of interest" description="Disordered" evidence="4">
    <location>
        <begin position="30"/>
        <end position="56"/>
    </location>
</feature>
<feature type="domain" description="EF-hand" evidence="5">
    <location>
        <begin position="1016"/>
        <end position="1051"/>
    </location>
</feature>
<feature type="domain" description="EF-hand" evidence="5">
    <location>
        <begin position="887"/>
        <end position="922"/>
    </location>
</feature>
<name>A0A9Q1H4A5_HOLLE</name>
<dbReference type="EMBL" id="JAIZAY010000012">
    <property type="protein sequence ID" value="KAJ8031771.1"/>
    <property type="molecule type" value="Genomic_DNA"/>
</dbReference>
<dbReference type="Pfam" id="PF13405">
    <property type="entry name" value="EF-hand_6"/>
    <property type="match status" value="1"/>
</dbReference>
<feature type="domain" description="EF-hand" evidence="5">
    <location>
        <begin position="1121"/>
        <end position="1156"/>
    </location>
</feature>
<feature type="compositionally biased region" description="Polar residues" evidence="4">
    <location>
        <begin position="275"/>
        <end position="289"/>
    </location>
</feature>
<feature type="domain" description="EF-hand" evidence="5">
    <location>
        <begin position="91"/>
        <end position="126"/>
    </location>
</feature>
<feature type="domain" description="EF-hand" evidence="5">
    <location>
        <begin position="199"/>
        <end position="234"/>
    </location>
</feature>
<dbReference type="PROSITE" id="PS50222">
    <property type="entry name" value="EF_HAND_2"/>
    <property type="match status" value="11"/>
</dbReference>
<accession>A0A9Q1H4A5</accession>
<dbReference type="InterPro" id="IPR011992">
    <property type="entry name" value="EF-hand-dom_pair"/>
</dbReference>
<evidence type="ECO:0000256" key="1">
    <source>
        <dbReference type="ARBA" id="ARBA00022553"/>
    </source>
</evidence>
<comment type="caution">
    <text evidence="6">The sequence shown here is derived from an EMBL/GenBank/DDBJ whole genome shotgun (WGS) entry which is preliminary data.</text>
</comment>
<protein>
    <submittedName>
        <fullName evidence="6">EF-hand calcium-binding domain-containing protein 6</fullName>
    </submittedName>
</protein>
<dbReference type="CDD" id="cd00051">
    <property type="entry name" value="EFh"/>
    <property type="match status" value="4"/>
</dbReference>
<evidence type="ECO:0000256" key="2">
    <source>
        <dbReference type="ARBA" id="ARBA00022737"/>
    </source>
</evidence>
<dbReference type="FunFam" id="1.10.238.10:FF:000179">
    <property type="entry name" value="EF-hand calcium-binding domain-containing protein 6"/>
    <property type="match status" value="1"/>
</dbReference>
<feature type="domain" description="EF-hand" evidence="5">
    <location>
        <begin position="235"/>
        <end position="270"/>
    </location>
</feature>
<gene>
    <name evidence="6" type="ORF">HOLleu_25078</name>
</gene>
<keyword evidence="7" id="KW-1185">Reference proteome</keyword>
<reference evidence="6" key="1">
    <citation type="submission" date="2021-10" db="EMBL/GenBank/DDBJ databases">
        <title>Tropical sea cucumber genome reveals ecological adaptation and Cuvierian tubules defense mechanism.</title>
        <authorList>
            <person name="Chen T."/>
        </authorList>
    </citation>
    <scope>NUCLEOTIDE SEQUENCE</scope>
    <source>
        <strain evidence="6">Nanhai2018</strain>
        <tissue evidence="6">Muscle</tissue>
    </source>
</reference>
<dbReference type="FunFam" id="1.10.238.10:FF:000121">
    <property type="entry name" value="EF-hand calcium-binding domain-containing protein 6"/>
    <property type="match status" value="5"/>
</dbReference>
<feature type="domain" description="EF-hand" evidence="5">
    <location>
        <begin position="923"/>
        <end position="958"/>
    </location>
</feature>